<dbReference type="AlphaFoldDB" id="A0A9J6CD09"/>
<protein>
    <recommendedName>
        <fullName evidence="4">Arrestin C-terminal-like domain-containing protein</fullName>
    </recommendedName>
</protein>
<dbReference type="InterPro" id="IPR011021">
    <property type="entry name" value="Arrestin-like_N"/>
</dbReference>
<dbReference type="EMBL" id="JADBJN010000001">
    <property type="protein sequence ID" value="KAG5679988.1"/>
    <property type="molecule type" value="Genomic_DNA"/>
</dbReference>
<dbReference type="PANTHER" id="PTHR11188">
    <property type="entry name" value="ARRESTIN DOMAIN CONTAINING PROTEIN"/>
    <property type="match status" value="1"/>
</dbReference>
<organism evidence="5 6">
    <name type="scientific">Polypedilum vanderplanki</name>
    <name type="common">Sleeping chironomid midge</name>
    <dbReference type="NCBI Taxonomy" id="319348"/>
    <lineage>
        <taxon>Eukaryota</taxon>
        <taxon>Metazoa</taxon>
        <taxon>Ecdysozoa</taxon>
        <taxon>Arthropoda</taxon>
        <taxon>Hexapoda</taxon>
        <taxon>Insecta</taxon>
        <taxon>Pterygota</taxon>
        <taxon>Neoptera</taxon>
        <taxon>Endopterygota</taxon>
        <taxon>Diptera</taxon>
        <taxon>Nematocera</taxon>
        <taxon>Chironomoidea</taxon>
        <taxon>Chironomidae</taxon>
        <taxon>Chironominae</taxon>
        <taxon>Polypedilum</taxon>
        <taxon>Polypedilum</taxon>
    </lineage>
</organism>
<proteinExistence type="inferred from homology"/>
<evidence type="ECO:0000256" key="3">
    <source>
        <dbReference type="SAM" id="MobiDB-lite"/>
    </source>
</evidence>
<sequence>MVVHCEIKFDNNPNGIYFAGQTLSGVVEMTVDKPKKIRGLILKIEGYAKVEWQETQTYTDHHNNNNQTRTRTITYSGREDYISSTSYLIGSPQGNEIDLSPGQYRYNFQSLLPAQIPTSCETNNGYIRYLVTVILDRPFKFDLTYKVAFTVIKQLDLNYENPTLAIPLKMEFSKTFCCWCCKSKPIFIAASIERGGFVPGQIINVSVDINNESNYDFEDVKVSLKKIIRYNSQVPTLKSMEEILTEAEIRHGQIKKYSKHNFIQQLTIPPVPPTNLNYCRVLNVTYEVHVKCKGPTFSVDPFVKLPITIGTIPFHNQQYPSMPYASAPVLTPNSVNYDAMIGSFNNTPNPNSNGDIAPPPSYFDAVYTEANGNAVNLTESGEHSMGEKPFLPLYPVYSFNSTTNTLTNGEGSSNQNGQPSDIGFIQKY</sequence>
<evidence type="ECO:0000313" key="6">
    <source>
        <dbReference type="Proteomes" id="UP001107558"/>
    </source>
</evidence>
<evidence type="ECO:0000313" key="5">
    <source>
        <dbReference type="EMBL" id="KAG5679988.1"/>
    </source>
</evidence>
<feature type="domain" description="Arrestin C-terminal-like" evidence="4">
    <location>
        <begin position="182"/>
        <end position="314"/>
    </location>
</feature>
<dbReference type="InterPro" id="IPR050357">
    <property type="entry name" value="Arrestin_domain-protein"/>
</dbReference>
<dbReference type="Gene3D" id="2.60.40.640">
    <property type="match status" value="2"/>
</dbReference>
<dbReference type="InterPro" id="IPR014752">
    <property type="entry name" value="Arrestin-like_C"/>
</dbReference>
<dbReference type="InterPro" id="IPR014756">
    <property type="entry name" value="Ig_E-set"/>
</dbReference>
<evidence type="ECO:0000256" key="1">
    <source>
        <dbReference type="ARBA" id="ARBA00005298"/>
    </source>
</evidence>
<evidence type="ECO:0000256" key="2">
    <source>
        <dbReference type="ARBA" id="ARBA00022606"/>
    </source>
</evidence>
<dbReference type="PANTHER" id="PTHR11188:SF167">
    <property type="entry name" value="ARRESTIN C-TERMINAL-LIKE DOMAIN-CONTAINING PROTEIN-RELATED"/>
    <property type="match status" value="1"/>
</dbReference>
<dbReference type="OrthoDB" id="2333384at2759"/>
<feature type="compositionally biased region" description="Polar residues" evidence="3">
    <location>
        <begin position="405"/>
        <end position="419"/>
    </location>
</feature>
<dbReference type="GO" id="GO:0015031">
    <property type="term" value="P:protein transport"/>
    <property type="evidence" value="ECO:0007669"/>
    <property type="project" value="TreeGrafter"/>
</dbReference>
<dbReference type="SUPFAM" id="SSF81296">
    <property type="entry name" value="E set domains"/>
    <property type="match status" value="2"/>
</dbReference>
<dbReference type="GO" id="GO:0005737">
    <property type="term" value="C:cytoplasm"/>
    <property type="evidence" value="ECO:0007669"/>
    <property type="project" value="TreeGrafter"/>
</dbReference>
<keyword evidence="6" id="KW-1185">Reference proteome</keyword>
<dbReference type="Pfam" id="PF02752">
    <property type="entry name" value="Arrestin_C"/>
    <property type="match status" value="1"/>
</dbReference>
<reference evidence="5" key="1">
    <citation type="submission" date="2021-03" db="EMBL/GenBank/DDBJ databases">
        <title>Chromosome level genome of the anhydrobiotic midge Polypedilum vanderplanki.</title>
        <authorList>
            <person name="Yoshida Y."/>
            <person name="Kikawada T."/>
            <person name="Gusev O."/>
        </authorList>
    </citation>
    <scope>NUCLEOTIDE SEQUENCE</scope>
    <source>
        <strain evidence="5">NIAS01</strain>
        <tissue evidence="5">Whole body or cell culture</tissue>
    </source>
</reference>
<dbReference type="Pfam" id="PF00339">
    <property type="entry name" value="Arrestin_N"/>
    <property type="match status" value="1"/>
</dbReference>
<keyword evidence="2" id="KW-0716">Sensory transduction</keyword>
<accession>A0A9J6CD09</accession>
<feature type="region of interest" description="Disordered" evidence="3">
    <location>
        <begin position="405"/>
        <end position="428"/>
    </location>
</feature>
<comment type="caution">
    <text evidence="5">The sequence shown here is derived from an EMBL/GenBank/DDBJ whole genome shotgun (WGS) entry which is preliminary data.</text>
</comment>
<comment type="similarity">
    <text evidence="1">Belongs to the arrestin family.</text>
</comment>
<dbReference type="InterPro" id="IPR011022">
    <property type="entry name" value="Arrestin_C-like"/>
</dbReference>
<gene>
    <name evidence="5" type="ORF">PVAND_009522</name>
</gene>
<dbReference type="SMART" id="SM01017">
    <property type="entry name" value="Arrestin_C"/>
    <property type="match status" value="1"/>
</dbReference>
<dbReference type="Proteomes" id="UP001107558">
    <property type="component" value="Chromosome 1"/>
</dbReference>
<name>A0A9J6CD09_POLVA</name>
<evidence type="ECO:0000259" key="4">
    <source>
        <dbReference type="SMART" id="SM01017"/>
    </source>
</evidence>